<reference evidence="1 2" key="1">
    <citation type="journal article" date="2015" name="Nature">
        <title>rRNA introns, odd ribosomes, and small enigmatic genomes across a large radiation of phyla.</title>
        <authorList>
            <person name="Brown C.T."/>
            <person name="Hug L.A."/>
            <person name="Thomas B.C."/>
            <person name="Sharon I."/>
            <person name="Castelle C.J."/>
            <person name="Singh A."/>
            <person name="Wilkins M.J."/>
            <person name="Williams K.H."/>
            <person name="Banfield J.F."/>
        </authorList>
    </citation>
    <scope>NUCLEOTIDE SEQUENCE [LARGE SCALE GENOMIC DNA]</scope>
</reference>
<evidence type="ECO:0000313" key="1">
    <source>
        <dbReference type="EMBL" id="KKP67108.1"/>
    </source>
</evidence>
<dbReference type="AlphaFoldDB" id="A0A0G0BCC3"/>
<evidence type="ECO:0000313" key="2">
    <source>
        <dbReference type="Proteomes" id="UP000034127"/>
    </source>
</evidence>
<sequence length="85" mass="9649">MQTQKVQITLTPEEVAALSFKGKTLGYNVTKYIKFIITKEAFETVEAYPEYKMGPGLEEKTKAALKEFKNGKTRKLESIDELDSL</sequence>
<accession>A0A0G0BCC3</accession>
<proteinExistence type="predicted"/>
<organism evidence="1 2">
    <name type="scientific">Candidatus Roizmanbacteria bacterium GW2011_GWC2_35_12</name>
    <dbReference type="NCBI Taxonomy" id="1618485"/>
    <lineage>
        <taxon>Bacteria</taxon>
        <taxon>Candidatus Roizmaniibacteriota</taxon>
    </lineage>
</organism>
<dbReference type="Proteomes" id="UP000034127">
    <property type="component" value="Unassembled WGS sequence"/>
</dbReference>
<comment type="caution">
    <text evidence="1">The sequence shown here is derived from an EMBL/GenBank/DDBJ whole genome shotgun (WGS) entry which is preliminary data.</text>
</comment>
<name>A0A0G0BCC3_9BACT</name>
<dbReference type="EMBL" id="LBPX01000021">
    <property type="protein sequence ID" value="KKP67108.1"/>
    <property type="molecule type" value="Genomic_DNA"/>
</dbReference>
<gene>
    <name evidence="1" type="ORF">UR63_C0021G0008</name>
</gene>
<protein>
    <submittedName>
        <fullName evidence="1">Uncharacterized protein</fullName>
    </submittedName>
</protein>